<evidence type="ECO:0000313" key="2">
    <source>
        <dbReference type="Proteomes" id="UP000688137"/>
    </source>
</evidence>
<comment type="caution">
    <text evidence="1">The sequence shown here is derived from an EMBL/GenBank/DDBJ whole genome shotgun (WGS) entry which is preliminary data.</text>
</comment>
<dbReference type="Proteomes" id="UP000688137">
    <property type="component" value="Unassembled WGS sequence"/>
</dbReference>
<evidence type="ECO:0000313" key="1">
    <source>
        <dbReference type="EMBL" id="CAD8106420.1"/>
    </source>
</evidence>
<dbReference type="OMA" id="PYMHELI"/>
<name>A0A8S1PSQ3_PARPR</name>
<dbReference type="EMBL" id="CAJJDM010000133">
    <property type="protein sequence ID" value="CAD8106420.1"/>
    <property type="molecule type" value="Genomic_DNA"/>
</dbReference>
<gene>
    <name evidence="1" type="ORF">PPRIM_AZ9-3.1.T1300112</name>
</gene>
<organism evidence="1 2">
    <name type="scientific">Paramecium primaurelia</name>
    <dbReference type="NCBI Taxonomy" id="5886"/>
    <lineage>
        <taxon>Eukaryota</taxon>
        <taxon>Sar</taxon>
        <taxon>Alveolata</taxon>
        <taxon>Ciliophora</taxon>
        <taxon>Intramacronucleata</taxon>
        <taxon>Oligohymenophorea</taxon>
        <taxon>Peniculida</taxon>
        <taxon>Parameciidae</taxon>
        <taxon>Paramecium</taxon>
    </lineage>
</organism>
<proteinExistence type="predicted"/>
<protein>
    <submittedName>
        <fullName evidence="1">Uncharacterized protein</fullName>
    </submittedName>
</protein>
<reference evidence="1" key="1">
    <citation type="submission" date="2021-01" db="EMBL/GenBank/DDBJ databases">
        <authorList>
            <consortium name="Genoscope - CEA"/>
            <person name="William W."/>
        </authorList>
    </citation>
    <scope>NUCLEOTIDE SEQUENCE</scope>
</reference>
<dbReference type="AlphaFoldDB" id="A0A8S1PSQ3"/>
<keyword evidence="2" id="KW-1185">Reference proteome</keyword>
<accession>A0A8S1PSQ3</accession>
<sequence>MNYNNKKKQAKLSCCQNFLQKINCCFNKKQKQQTQPLIINDKYNSPFALYGMPNSLCTAKVTLHNFLLKKQGEKIKNTSKDIHQIFIDRQLLNLSQLQELIPYIFPYMHELIITQEQLISVLPYCVTQYLAKRITSFTKQLIVDAITGPGTLSIEIAQLNAFQVDSYSIDQNDNAKYNIQQFHYNSTQRQNIFQNSFFDRQETADAIIIQYQFLNSFQLDQQLLNYLKKAFQLSENIVIILPSKIQINDFCSFLSPFQHKNDHCFRQIEIQKINVGGLPLCQIVYIGFIKDEEIINEQLMNCYLKELLSDQPNLEDIQISHYQKLLRNVITEIGMQKTMLLIEKTLATKTQLDFIINLFLQQIAQLNIVSLENINNQLECSIMDQTPTLNHPLLNASQSSLSKKQSSLRISSDLSKPSFQQSKYKIFSFQNKTIE</sequence>